<dbReference type="RefSeq" id="WP_204696426.1">
    <property type="nucleotide sequence ID" value="NZ_JAFBEC010000003.1"/>
</dbReference>
<name>A0ABS2PAA7_9BACL</name>
<dbReference type="InterPro" id="IPR001466">
    <property type="entry name" value="Beta-lactam-related"/>
</dbReference>
<dbReference type="InterPro" id="IPR012338">
    <property type="entry name" value="Beta-lactam/transpept-like"/>
</dbReference>
<organism evidence="2 3">
    <name type="scientific">Geomicrobium sediminis</name>
    <dbReference type="NCBI Taxonomy" id="1347788"/>
    <lineage>
        <taxon>Bacteria</taxon>
        <taxon>Bacillati</taxon>
        <taxon>Bacillota</taxon>
        <taxon>Bacilli</taxon>
        <taxon>Bacillales</taxon>
        <taxon>Geomicrobium</taxon>
    </lineage>
</organism>
<accession>A0ABS2PAA7</accession>
<dbReference type="Pfam" id="PF00144">
    <property type="entry name" value="Beta-lactamase"/>
    <property type="match status" value="1"/>
</dbReference>
<dbReference type="PANTHER" id="PTHR46825:SF9">
    <property type="entry name" value="BETA-LACTAMASE-RELATED DOMAIN-CONTAINING PROTEIN"/>
    <property type="match status" value="1"/>
</dbReference>
<feature type="domain" description="Beta-lactamase-related" evidence="1">
    <location>
        <begin position="30"/>
        <end position="348"/>
    </location>
</feature>
<evidence type="ECO:0000313" key="2">
    <source>
        <dbReference type="EMBL" id="MBM7632291.1"/>
    </source>
</evidence>
<proteinExistence type="predicted"/>
<dbReference type="Gene3D" id="3.40.710.10">
    <property type="entry name" value="DD-peptidase/beta-lactamase superfamily"/>
    <property type="match status" value="1"/>
</dbReference>
<dbReference type="EMBL" id="JAFBEC010000003">
    <property type="protein sequence ID" value="MBM7632291.1"/>
    <property type="molecule type" value="Genomic_DNA"/>
</dbReference>
<dbReference type="SUPFAM" id="SSF56601">
    <property type="entry name" value="beta-lactamase/transpeptidase-like"/>
    <property type="match status" value="1"/>
</dbReference>
<sequence length="451" mass="50607">MEMNAFESYATPFLEAFKTPGTMVALSNPKYQQSFGYRNVEGQQPIDEDTIFGIGSVTKVMTCMAIMKLQEEGKLSVHDTVTTYAPEFSASEDQRSKDMTIHHMMTHTSGLPPLDTLFYANKKSVSNEEFKAMSDHLDVNTPSIDTEDEFFSYLRSKSYRLLADPGEVFSYSNDGYSILGYIIERVSGLSYADYMQDEIFSPAGMKRTFFSPKKLEDYENVAMLYTMEQKDNEAFTEASPTWWDAPTMWSAGYVKSTAKDMLLFGNQLIESKATILSADSLKQLTTQHVQIEPDLYYGYGIMIRTDFFGRRTLEHAGGIKGVSAQLTVLPDEKTAGVCLTNIAGAPASSVLESALKVAIGESPDTPTVTYEDVELSNESKQFMLGTYKANEGQSLEIVEKDNKIFIVVEGQEVPARMVGEQMLTLHMYGMEHLIQWNGKNLLFGFRQLERV</sequence>
<evidence type="ECO:0000313" key="3">
    <source>
        <dbReference type="Proteomes" id="UP000741863"/>
    </source>
</evidence>
<dbReference type="InterPro" id="IPR050491">
    <property type="entry name" value="AmpC-like"/>
</dbReference>
<dbReference type="PANTHER" id="PTHR46825">
    <property type="entry name" value="D-ALANYL-D-ALANINE-CARBOXYPEPTIDASE/ENDOPEPTIDASE AMPH"/>
    <property type="match status" value="1"/>
</dbReference>
<evidence type="ECO:0000259" key="1">
    <source>
        <dbReference type="Pfam" id="PF00144"/>
    </source>
</evidence>
<dbReference type="Proteomes" id="UP000741863">
    <property type="component" value="Unassembled WGS sequence"/>
</dbReference>
<reference evidence="2 3" key="1">
    <citation type="submission" date="2021-01" db="EMBL/GenBank/DDBJ databases">
        <title>Genomic Encyclopedia of Type Strains, Phase IV (KMG-IV): sequencing the most valuable type-strain genomes for metagenomic binning, comparative biology and taxonomic classification.</title>
        <authorList>
            <person name="Goeker M."/>
        </authorList>
    </citation>
    <scope>NUCLEOTIDE SEQUENCE [LARGE SCALE GENOMIC DNA]</scope>
    <source>
        <strain evidence="2 3">DSM 25540</strain>
    </source>
</reference>
<gene>
    <name evidence="2" type="ORF">JOD17_001384</name>
</gene>
<comment type="caution">
    <text evidence="2">The sequence shown here is derived from an EMBL/GenBank/DDBJ whole genome shotgun (WGS) entry which is preliminary data.</text>
</comment>
<keyword evidence="3" id="KW-1185">Reference proteome</keyword>
<protein>
    <submittedName>
        <fullName evidence="2">CubicO group peptidase (Beta-lactamase class C family)</fullName>
    </submittedName>
</protein>